<feature type="domain" description="HECT" evidence="7">
    <location>
        <begin position="90"/>
        <end position="225"/>
    </location>
</feature>
<dbReference type="PROSITE" id="PS50237">
    <property type="entry name" value="HECT"/>
    <property type="match status" value="1"/>
</dbReference>
<keyword evidence="6" id="KW-0812">Transmembrane</keyword>
<dbReference type="EMBL" id="KV924784">
    <property type="protein sequence ID" value="PIO37729.1"/>
    <property type="molecule type" value="Genomic_DNA"/>
</dbReference>
<evidence type="ECO:0000313" key="9">
    <source>
        <dbReference type="Proteomes" id="UP000228934"/>
    </source>
</evidence>
<keyword evidence="9" id="KW-1185">Reference proteome</keyword>
<feature type="transmembrane region" description="Helical" evidence="6">
    <location>
        <begin position="155"/>
        <end position="181"/>
    </location>
</feature>
<evidence type="ECO:0000256" key="2">
    <source>
        <dbReference type="ARBA" id="ARBA00012485"/>
    </source>
</evidence>
<reference evidence="9" key="1">
    <citation type="journal article" date="2017" name="Nat. Commun.">
        <title>The North American bullfrog draft genome provides insight into hormonal regulation of long noncoding RNA.</title>
        <authorList>
            <person name="Hammond S.A."/>
            <person name="Warren R.L."/>
            <person name="Vandervalk B.P."/>
            <person name="Kucuk E."/>
            <person name="Khan H."/>
            <person name="Gibb E.A."/>
            <person name="Pandoh P."/>
            <person name="Kirk H."/>
            <person name="Zhao Y."/>
            <person name="Jones M."/>
            <person name="Mungall A.J."/>
            <person name="Coope R."/>
            <person name="Pleasance S."/>
            <person name="Moore R.A."/>
            <person name="Holt R.A."/>
            <person name="Round J.M."/>
            <person name="Ohora S."/>
            <person name="Walle B.V."/>
            <person name="Veldhoen N."/>
            <person name="Helbing C.C."/>
            <person name="Birol I."/>
        </authorList>
    </citation>
    <scope>NUCLEOTIDE SEQUENCE [LARGE SCALE GENOMIC DNA]</scope>
</reference>
<dbReference type="InterPro" id="IPR035983">
    <property type="entry name" value="Hect_E3_ubiquitin_ligase"/>
</dbReference>
<keyword evidence="4 5" id="KW-0833">Ubl conjugation pathway</keyword>
<gene>
    <name evidence="8" type="ORF">AB205_0090860</name>
</gene>
<dbReference type="InterPro" id="IPR000569">
    <property type="entry name" value="HECT_dom"/>
</dbReference>
<evidence type="ECO:0000256" key="1">
    <source>
        <dbReference type="ARBA" id="ARBA00000885"/>
    </source>
</evidence>
<dbReference type="Proteomes" id="UP000228934">
    <property type="component" value="Unassembled WGS sequence"/>
</dbReference>
<comment type="caution">
    <text evidence="5">Lacks conserved residue(s) required for the propagation of feature annotation.</text>
</comment>
<dbReference type="Pfam" id="PF00632">
    <property type="entry name" value="HECT"/>
    <property type="match status" value="1"/>
</dbReference>
<dbReference type="PANTHER" id="PTHR45700:SF8">
    <property type="entry name" value="HECT-TYPE E3 UBIQUITIN TRANSFERASE"/>
    <property type="match status" value="1"/>
</dbReference>
<name>A0A2G9SC41_AQUCT</name>
<keyword evidence="6" id="KW-0472">Membrane</keyword>
<evidence type="ECO:0000259" key="7">
    <source>
        <dbReference type="PROSITE" id="PS50237"/>
    </source>
</evidence>
<dbReference type="PANTHER" id="PTHR45700">
    <property type="entry name" value="UBIQUITIN-PROTEIN LIGASE E3C"/>
    <property type="match status" value="1"/>
</dbReference>
<accession>A0A2G9SC41</accession>
<dbReference type="GO" id="GO:0061630">
    <property type="term" value="F:ubiquitin protein ligase activity"/>
    <property type="evidence" value="ECO:0007669"/>
    <property type="project" value="UniProtKB-EC"/>
</dbReference>
<organism evidence="8 9">
    <name type="scientific">Aquarana catesbeiana</name>
    <name type="common">American bullfrog</name>
    <name type="synonym">Rana catesbeiana</name>
    <dbReference type="NCBI Taxonomy" id="8400"/>
    <lineage>
        <taxon>Eukaryota</taxon>
        <taxon>Metazoa</taxon>
        <taxon>Chordata</taxon>
        <taxon>Craniata</taxon>
        <taxon>Vertebrata</taxon>
        <taxon>Euteleostomi</taxon>
        <taxon>Amphibia</taxon>
        <taxon>Batrachia</taxon>
        <taxon>Anura</taxon>
        <taxon>Neobatrachia</taxon>
        <taxon>Ranoidea</taxon>
        <taxon>Ranidae</taxon>
        <taxon>Aquarana</taxon>
    </lineage>
</organism>
<dbReference type="SUPFAM" id="SSF56204">
    <property type="entry name" value="Hect, E3 ligase catalytic domain"/>
    <property type="match status" value="1"/>
</dbReference>
<comment type="catalytic activity">
    <reaction evidence="1">
        <text>S-ubiquitinyl-[E2 ubiquitin-conjugating enzyme]-L-cysteine + [acceptor protein]-L-lysine = [E2 ubiquitin-conjugating enzyme]-L-cysteine + N(6)-ubiquitinyl-[acceptor protein]-L-lysine.</text>
        <dbReference type="EC" id="2.3.2.26"/>
    </reaction>
</comment>
<dbReference type="InterPro" id="IPR044611">
    <property type="entry name" value="E3A/B/C-like"/>
</dbReference>
<evidence type="ECO:0000256" key="5">
    <source>
        <dbReference type="PROSITE-ProRule" id="PRU00104"/>
    </source>
</evidence>
<dbReference type="OrthoDB" id="8068875at2759"/>
<sequence length="229" mass="26366">MGLSALDAEDSSVPAIFCRYPYILTFPTKVNYLHFDGVIKTNDAKLQAQQVLMMNRMQGIGETPRIPLLHLKVRRDHLLEDTLHKLSIMEDCDLRKELLVEFHGETSVDPRSALTEFFLNVGEKMVHPDYGLFACTDPMLPVWFPSHALAEKKKYYYYGVLCGLAIFNQWVMYMPFPLALFKKLLGKKTTLDDLKELQRTLGKSLQIILDAKDDAVEALELYFTVRNWS</sequence>
<keyword evidence="3" id="KW-0808">Transferase</keyword>
<dbReference type="GO" id="GO:0000209">
    <property type="term" value="P:protein polyubiquitination"/>
    <property type="evidence" value="ECO:0007669"/>
    <property type="project" value="InterPro"/>
</dbReference>
<protein>
    <recommendedName>
        <fullName evidence="2">HECT-type E3 ubiquitin transferase</fullName>
        <ecNumber evidence="2">2.3.2.26</ecNumber>
    </recommendedName>
</protein>
<dbReference type="EC" id="2.3.2.26" evidence="2"/>
<keyword evidence="6" id="KW-1133">Transmembrane helix</keyword>
<evidence type="ECO:0000256" key="6">
    <source>
        <dbReference type="SAM" id="Phobius"/>
    </source>
</evidence>
<evidence type="ECO:0000313" key="8">
    <source>
        <dbReference type="EMBL" id="PIO37729.1"/>
    </source>
</evidence>
<proteinExistence type="predicted"/>
<evidence type="ECO:0000256" key="4">
    <source>
        <dbReference type="ARBA" id="ARBA00022786"/>
    </source>
</evidence>
<dbReference type="AlphaFoldDB" id="A0A2G9SC41"/>
<evidence type="ECO:0000256" key="3">
    <source>
        <dbReference type="ARBA" id="ARBA00022679"/>
    </source>
</evidence>
<dbReference type="Gene3D" id="3.90.1750.10">
    <property type="entry name" value="Hect, E3 ligase catalytic domains"/>
    <property type="match status" value="1"/>
</dbReference>